<proteinExistence type="predicted"/>
<dbReference type="KEGG" id="mft:XA26_59040"/>
<evidence type="ECO:0000313" key="5">
    <source>
        <dbReference type="Proteomes" id="UP000255389"/>
    </source>
</evidence>
<dbReference type="Proteomes" id="UP000057134">
    <property type="component" value="Chromosome"/>
</dbReference>
<dbReference type="Proteomes" id="UP000255389">
    <property type="component" value="Unassembled WGS sequence"/>
</dbReference>
<feature type="region of interest" description="Disordered" evidence="1">
    <location>
        <begin position="1"/>
        <end position="28"/>
    </location>
</feature>
<name>A0A0N7H9Q6_MYCFO</name>
<evidence type="ECO:0000313" key="4">
    <source>
        <dbReference type="Proteomes" id="UP000057134"/>
    </source>
</evidence>
<gene>
    <name evidence="3" type="ORF">NCTC1542_04637</name>
    <name evidence="2" type="ORF">XA26_59040</name>
</gene>
<dbReference type="PATRIC" id="fig|1766.6.peg.5869"/>
<reference evidence="3 5" key="2">
    <citation type="submission" date="2018-06" db="EMBL/GenBank/DDBJ databases">
        <authorList>
            <consortium name="Pathogen Informatics"/>
            <person name="Doyle S."/>
        </authorList>
    </citation>
    <scope>NUCLEOTIDE SEQUENCE [LARGE SCALE GENOMIC DNA]</scope>
    <source>
        <strain evidence="3 5">NCTC1542</strain>
    </source>
</reference>
<sequence>MLPSRPRLEGWNPDSLTPAGQAIKSSGTAVGEAVSRINSNLKTMPETKGWSGDAHNAATAMFDRAKVQTDDFSKYTTAVGDALSGAAGPIGSARTALLNKADEIDSSGQLHVSGQWVVLIHGGQMTVEQAAALEKRAQTEQANVNLLLAKVGAADEDAAGKVTSAAQQHGFEIPNPGGLGSLVPGIQKPGDEVPDPMSPIGLLQQAMLRDTDMSQTVRETKVETQYNPSTGEAVATTTTRYMMDGSKHVETVDAKPNFSDRGPLTTNVHIDKNGNEVSRTTTVTFKDWAQYGQAGKTISTTQYANGTIAEVTKWPDGKETAYVRTPDGRQADVPVNLIDHPILSPLGATGKYFGPGVSIATSLWDIAVAETSFQKCVATAEGVTSVTAGTLAGIAASETGPLAIPIGLTAALGGEALGNWIGNTFCPR</sequence>
<keyword evidence="4" id="KW-1185">Reference proteome</keyword>
<dbReference type="EMBL" id="UGQY01000004">
    <property type="protein sequence ID" value="SUA03157.1"/>
    <property type="molecule type" value="Genomic_DNA"/>
</dbReference>
<organism evidence="2 4">
    <name type="scientific">Mycolicibacterium fortuitum</name>
    <name type="common">Mycobacterium fortuitum</name>
    <dbReference type="NCBI Taxonomy" id="1766"/>
    <lineage>
        <taxon>Bacteria</taxon>
        <taxon>Bacillati</taxon>
        <taxon>Actinomycetota</taxon>
        <taxon>Actinomycetes</taxon>
        <taxon>Mycobacteriales</taxon>
        <taxon>Mycobacteriaceae</taxon>
        <taxon>Mycolicibacterium</taxon>
    </lineage>
</organism>
<protein>
    <submittedName>
        <fullName evidence="2">Uncharacterized protein</fullName>
    </submittedName>
</protein>
<dbReference type="EMBL" id="CP011269">
    <property type="protein sequence ID" value="ALI29687.1"/>
    <property type="molecule type" value="Genomic_DNA"/>
</dbReference>
<evidence type="ECO:0000313" key="2">
    <source>
        <dbReference type="EMBL" id="ALI29687.1"/>
    </source>
</evidence>
<reference evidence="2 4" key="1">
    <citation type="journal article" date="2015" name="MBio">
        <title>Enzymatic Degradation of Phenazines Can Generate Energy and Protect Sensitive Organisms from Toxicity.</title>
        <authorList>
            <person name="Costa K.C."/>
            <person name="Bergkessel M."/>
            <person name="Saunders S."/>
            <person name="Korlach J."/>
            <person name="Newman D.K."/>
        </authorList>
    </citation>
    <scope>NUCLEOTIDE SEQUENCE [LARGE SCALE GENOMIC DNA]</scope>
    <source>
        <strain evidence="2 4">CT6</strain>
    </source>
</reference>
<accession>A0A0N7H9Q6</accession>
<dbReference type="STRING" id="1766.XA26_59040"/>
<dbReference type="RefSeq" id="WP_003885429.1">
    <property type="nucleotide sequence ID" value="NZ_CP011269.1"/>
</dbReference>
<dbReference type="AlphaFoldDB" id="A0A0N7H9Q6"/>
<evidence type="ECO:0000256" key="1">
    <source>
        <dbReference type="SAM" id="MobiDB-lite"/>
    </source>
</evidence>
<evidence type="ECO:0000313" key="3">
    <source>
        <dbReference type="EMBL" id="SUA03157.1"/>
    </source>
</evidence>